<protein>
    <submittedName>
        <fullName evidence="1">Uncharacterized protein</fullName>
    </submittedName>
</protein>
<evidence type="ECO:0000313" key="2">
    <source>
        <dbReference type="Proteomes" id="UP001151516"/>
    </source>
</evidence>
<dbReference type="EMBL" id="JANBTX010000201">
    <property type="protein sequence ID" value="KAJ2684578.1"/>
    <property type="molecule type" value="Genomic_DNA"/>
</dbReference>
<proteinExistence type="predicted"/>
<accession>A0A9W8GFF1</accession>
<keyword evidence="2" id="KW-1185">Reference proteome</keyword>
<dbReference type="AlphaFoldDB" id="A0A9W8GFF1"/>
<organism evidence="1 2">
    <name type="scientific">Coemansia spiralis</name>
    <dbReference type="NCBI Taxonomy" id="417178"/>
    <lineage>
        <taxon>Eukaryota</taxon>
        <taxon>Fungi</taxon>
        <taxon>Fungi incertae sedis</taxon>
        <taxon>Zoopagomycota</taxon>
        <taxon>Kickxellomycotina</taxon>
        <taxon>Kickxellomycetes</taxon>
        <taxon>Kickxellales</taxon>
        <taxon>Kickxellaceae</taxon>
        <taxon>Coemansia</taxon>
    </lineage>
</organism>
<dbReference type="Proteomes" id="UP001151516">
    <property type="component" value="Unassembled WGS sequence"/>
</dbReference>
<dbReference type="OrthoDB" id="5577799at2759"/>
<reference evidence="1" key="1">
    <citation type="submission" date="2022-07" db="EMBL/GenBank/DDBJ databases">
        <title>Phylogenomic reconstructions and comparative analyses of Kickxellomycotina fungi.</title>
        <authorList>
            <person name="Reynolds N.K."/>
            <person name="Stajich J.E."/>
            <person name="Barry K."/>
            <person name="Grigoriev I.V."/>
            <person name="Crous P."/>
            <person name="Smith M.E."/>
        </authorList>
    </citation>
    <scope>NUCLEOTIDE SEQUENCE</scope>
    <source>
        <strain evidence="1">CBS 109367</strain>
    </source>
</reference>
<gene>
    <name evidence="1" type="ORF">IWW39_004816</name>
</gene>
<evidence type="ECO:0000313" key="1">
    <source>
        <dbReference type="EMBL" id="KAJ2684578.1"/>
    </source>
</evidence>
<sequence>MGENNEKLTPGVRDTLLSLAEPRMRDFLGMLAPLIPKGKENDKNHVIAVGPWLDNCRELLRVADVPAKWHSALGQQSIPATKGQQFRQWCKDKDRDQEKWATFEEFIYKEYSGIVSTLDAYAKWKSLPAPRNSDDLDNFVDKFKLYARMSQLKEDSPQVAMEFITRMPSMLFQRILGQSSSDDSLSLPMLVTMAGMHFRSLEVARATPMEVDAIEKNPLRGPSGLPHFSLVKHLCTLEQYNDRAKRNVCLGCGGDHQWRKCQHHLKGRED</sequence>
<name>A0A9W8GFF1_9FUNG</name>
<comment type="caution">
    <text evidence="1">The sequence shown here is derived from an EMBL/GenBank/DDBJ whole genome shotgun (WGS) entry which is preliminary data.</text>
</comment>